<name>X0WDB2_9ZZZZ</name>
<proteinExistence type="predicted"/>
<sequence length="55" mass="6410">MVIGDSWQLRGKIKKVIKFVSREGFYCPDEEFLIDIALAFSHPVNLTHRYFHSLG</sequence>
<comment type="caution">
    <text evidence="1">The sequence shown here is derived from an EMBL/GenBank/DDBJ whole genome shotgun (WGS) entry which is preliminary data.</text>
</comment>
<organism evidence="1">
    <name type="scientific">marine sediment metagenome</name>
    <dbReference type="NCBI Taxonomy" id="412755"/>
    <lineage>
        <taxon>unclassified sequences</taxon>
        <taxon>metagenomes</taxon>
        <taxon>ecological metagenomes</taxon>
    </lineage>
</organism>
<evidence type="ECO:0000313" key="1">
    <source>
        <dbReference type="EMBL" id="GAG22548.1"/>
    </source>
</evidence>
<accession>X0WDB2</accession>
<reference evidence="1" key="1">
    <citation type="journal article" date="2014" name="Front. Microbiol.">
        <title>High frequency of phylogenetically diverse reductive dehalogenase-homologous genes in deep subseafloor sedimentary metagenomes.</title>
        <authorList>
            <person name="Kawai M."/>
            <person name="Futagami T."/>
            <person name="Toyoda A."/>
            <person name="Takaki Y."/>
            <person name="Nishi S."/>
            <person name="Hori S."/>
            <person name="Arai W."/>
            <person name="Tsubouchi T."/>
            <person name="Morono Y."/>
            <person name="Uchiyama I."/>
            <person name="Ito T."/>
            <person name="Fujiyama A."/>
            <person name="Inagaki F."/>
            <person name="Takami H."/>
        </authorList>
    </citation>
    <scope>NUCLEOTIDE SEQUENCE</scope>
    <source>
        <strain evidence="1">Expedition CK06-06</strain>
    </source>
</reference>
<dbReference type="AlphaFoldDB" id="X0WDB2"/>
<protein>
    <submittedName>
        <fullName evidence="1">Uncharacterized protein</fullName>
    </submittedName>
</protein>
<gene>
    <name evidence="1" type="ORF">S01H1_56935</name>
</gene>
<dbReference type="EMBL" id="BARS01037109">
    <property type="protein sequence ID" value="GAG22548.1"/>
    <property type="molecule type" value="Genomic_DNA"/>
</dbReference>